<dbReference type="InterPro" id="IPR001173">
    <property type="entry name" value="Glyco_trans_2-like"/>
</dbReference>
<evidence type="ECO:0000259" key="4">
    <source>
        <dbReference type="Pfam" id="PF00535"/>
    </source>
</evidence>
<dbReference type="CAZy" id="GT2">
    <property type="family name" value="Glycosyltransferase Family 2"/>
</dbReference>
<keyword evidence="6" id="KW-1185">Reference proteome</keyword>
<accession>Q311W0</accession>
<dbReference type="InterPro" id="IPR029044">
    <property type="entry name" value="Nucleotide-diphossugar_trans"/>
</dbReference>
<dbReference type="Pfam" id="PF00535">
    <property type="entry name" value="Glycos_transf_2"/>
    <property type="match status" value="1"/>
</dbReference>
<dbReference type="PANTHER" id="PTHR43179:SF12">
    <property type="entry name" value="GALACTOFURANOSYLTRANSFERASE GLFT2"/>
    <property type="match status" value="1"/>
</dbReference>
<evidence type="ECO:0000256" key="1">
    <source>
        <dbReference type="ARBA" id="ARBA00006739"/>
    </source>
</evidence>
<name>Q311W0_OLEA2</name>
<dbReference type="HOGENOM" id="CLU_023729_0_0_7"/>
<dbReference type="SUPFAM" id="SSF53448">
    <property type="entry name" value="Nucleotide-diphospho-sugar transferases"/>
    <property type="match status" value="1"/>
</dbReference>
<dbReference type="Gene3D" id="3.90.550.10">
    <property type="entry name" value="Spore Coat Polysaccharide Biosynthesis Protein SpsA, Chain A"/>
    <property type="match status" value="1"/>
</dbReference>
<dbReference type="RefSeq" id="WP_011367452.1">
    <property type="nucleotide sequence ID" value="NC_007519.1"/>
</dbReference>
<dbReference type="GO" id="GO:0016757">
    <property type="term" value="F:glycosyltransferase activity"/>
    <property type="evidence" value="ECO:0007669"/>
    <property type="project" value="UniProtKB-KW"/>
</dbReference>
<dbReference type="EMBL" id="CP000112">
    <property type="protein sequence ID" value="ABB38286.2"/>
    <property type="molecule type" value="Genomic_DNA"/>
</dbReference>
<protein>
    <submittedName>
        <fullName evidence="5">Glycosyl transferase family 2</fullName>
    </submittedName>
</protein>
<reference evidence="5 6" key="1">
    <citation type="journal article" date="2011" name="J. Bacteriol.">
        <title>Complete genome sequence and updated annotation of Desulfovibrio alaskensis G20.</title>
        <authorList>
            <person name="Hauser L.J."/>
            <person name="Land M.L."/>
            <person name="Brown S.D."/>
            <person name="Larimer F."/>
            <person name="Keller K.L."/>
            <person name="Rapp-Giles B.J."/>
            <person name="Price M.N."/>
            <person name="Lin M."/>
            <person name="Bruce D.C."/>
            <person name="Detter J.C."/>
            <person name="Tapia R."/>
            <person name="Han C.S."/>
            <person name="Goodwin L.A."/>
            <person name="Cheng J.F."/>
            <person name="Pitluck S."/>
            <person name="Copeland A."/>
            <person name="Lucas S."/>
            <person name="Nolan M."/>
            <person name="Lapidus A.L."/>
            <person name="Palumbo A.V."/>
            <person name="Wall J.D."/>
        </authorList>
    </citation>
    <scope>NUCLEOTIDE SEQUENCE [LARGE SCALE GENOMIC DNA]</scope>
    <source>
        <strain evidence="6">ATCC BAA 1058 / DSM 17464 / G20</strain>
    </source>
</reference>
<gene>
    <name evidence="5" type="ordered locus">Dde_1487</name>
</gene>
<comment type="similarity">
    <text evidence="1">Belongs to the glycosyltransferase 2 family.</text>
</comment>
<evidence type="ECO:0000256" key="3">
    <source>
        <dbReference type="ARBA" id="ARBA00022679"/>
    </source>
</evidence>
<proteinExistence type="inferred from homology"/>
<dbReference type="CDD" id="cd00761">
    <property type="entry name" value="Glyco_tranf_GTA_type"/>
    <property type="match status" value="1"/>
</dbReference>
<keyword evidence="3 5" id="KW-0808">Transferase</keyword>
<evidence type="ECO:0000313" key="6">
    <source>
        <dbReference type="Proteomes" id="UP000002710"/>
    </source>
</evidence>
<dbReference type="AlphaFoldDB" id="Q311W0"/>
<sequence>MLFDWNAMEAAGGTDMMNELAKGGTGKMHRLYLADMALQKAMEAQKAGRAGVGGMLLETGRSLICAAWDADPLDGGTAAQLLALDDMQPFLPDSVRSVAQHMRQGWSVPQDQRYYQRLLQKRDTALTMGFLEKQTAREPDNAYWLQQRLALAGYEGDTGRVEAVIAGATSLPLPVRTRLLADMHLMRGDAEQAAALYESVWPHSAGMTEHLTRAAEALTRCGREDTALRLWQTAFALRGWDSNLLLRLSDVADGTHTACRMPEGRGAVLLYSYNKAACLDITLGSLAASRLDDARIIVLDNGSSDATPGVLARWKEHLGDGLLTVTLPCNVGAPAARNWLMHLTELDGCRWVAYCDDDVELPADWLGRMGAAMQRYPHAAAWGCRVVDHANPALIQSVDMHLDAPQPQSAEQVAAEGERRFAVSMLQHQDMDFGQFTYMRPCATVTGCCHLFLLDALRSGGGFDLRYSPSQYDDLEHDLRQVLQGRLPVYQGHLAVRHMKRSGKAALQQPEAQGNASANMYKLQMRYTKDEFETMRRHDYAALKQDLLRKAAALAASVA</sequence>
<evidence type="ECO:0000256" key="2">
    <source>
        <dbReference type="ARBA" id="ARBA00022676"/>
    </source>
</evidence>
<dbReference type="eggNOG" id="COG1216">
    <property type="taxonomic scope" value="Bacteria"/>
</dbReference>
<keyword evidence="2" id="KW-0328">Glycosyltransferase</keyword>
<dbReference type="KEGG" id="dde:Dde_1487"/>
<evidence type="ECO:0000313" key="5">
    <source>
        <dbReference type="EMBL" id="ABB38286.2"/>
    </source>
</evidence>
<dbReference type="STRING" id="207559.Dde_1487"/>
<dbReference type="PANTHER" id="PTHR43179">
    <property type="entry name" value="RHAMNOSYLTRANSFERASE WBBL"/>
    <property type="match status" value="1"/>
</dbReference>
<dbReference type="Proteomes" id="UP000002710">
    <property type="component" value="Chromosome"/>
</dbReference>
<feature type="domain" description="Glycosyltransferase 2-like" evidence="4">
    <location>
        <begin position="269"/>
        <end position="425"/>
    </location>
</feature>
<organism evidence="5 6">
    <name type="scientific">Oleidesulfovibrio alaskensis (strain ATCC BAA-1058 / DSM 17464 / G20)</name>
    <name type="common">Desulfovibrio alaskensis</name>
    <dbReference type="NCBI Taxonomy" id="207559"/>
    <lineage>
        <taxon>Bacteria</taxon>
        <taxon>Pseudomonadati</taxon>
        <taxon>Thermodesulfobacteriota</taxon>
        <taxon>Desulfovibrionia</taxon>
        <taxon>Desulfovibrionales</taxon>
        <taxon>Desulfovibrionaceae</taxon>
        <taxon>Oleidesulfovibrio</taxon>
    </lineage>
</organism>